<dbReference type="Proteomes" id="UP001060170">
    <property type="component" value="Chromosome 7"/>
</dbReference>
<reference evidence="2" key="2">
    <citation type="journal article" date="2018" name="Mol. Plant Microbe Interact.">
        <title>Genome sequence resources for the wheat stripe rust pathogen (Puccinia striiformis f. sp. tritici) and the barley stripe rust pathogen (Puccinia striiformis f. sp. hordei).</title>
        <authorList>
            <person name="Xia C."/>
            <person name="Wang M."/>
            <person name="Yin C."/>
            <person name="Cornejo O.E."/>
            <person name="Hulbert S.H."/>
            <person name="Chen X."/>
        </authorList>
    </citation>
    <scope>NUCLEOTIDE SEQUENCE [LARGE SCALE GENOMIC DNA]</scope>
    <source>
        <strain evidence="2">93-210</strain>
    </source>
</reference>
<comment type="caution">
    <text evidence="1">The sequence shown here is derived from an EMBL/GenBank/DDBJ whole genome shotgun (WGS) entry which is preliminary data.</text>
</comment>
<organism evidence="1 2">
    <name type="scientific">Puccinia striiformis f. sp. tritici</name>
    <dbReference type="NCBI Taxonomy" id="168172"/>
    <lineage>
        <taxon>Eukaryota</taxon>
        <taxon>Fungi</taxon>
        <taxon>Dikarya</taxon>
        <taxon>Basidiomycota</taxon>
        <taxon>Pucciniomycotina</taxon>
        <taxon>Pucciniomycetes</taxon>
        <taxon>Pucciniales</taxon>
        <taxon>Pucciniaceae</taxon>
        <taxon>Puccinia</taxon>
    </lineage>
</organism>
<proteinExistence type="predicted"/>
<name>A0ACC0EDQ7_9BASI</name>
<reference evidence="1 2" key="3">
    <citation type="journal article" date="2022" name="Microbiol. Spectr.">
        <title>Folding features and dynamics of 3D genome architecture in plant fungal pathogens.</title>
        <authorList>
            <person name="Xia C."/>
        </authorList>
    </citation>
    <scope>NUCLEOTIDE SEQUENCE [LARGE SCALE GENOMIC DNA]</scope>
    <source>
        <strain evidence="1 2">93-210</strain>
    </source>
</reference>
<accession>A0ACC0EDQ7</accession>
<evidence type="ECO:0000313" key="1">
    <source>
        <dbReference type="EMBL" id="KAI7951521.1"/>
    </source>
</evidence>
<reference evidence="2" key="1">
    <citation type="journal article" date="2018" name="BMC Genomics">
        <title>Genomic insights into host adaptation between the wheat stripe rust pathogen (Puccinia striiformis f. sp. tritici) and the barley stripe rust pathogen (Puccinia striiformis f. sp. hordei).</title>
        <authorList>
            <person name="Xia C."/>
            <person name="Wang M."/>
            <person name="Yin C."/>
            <person name="Cornejo O.E."/>
            <person name="Hulbert S.H."/>
            <person name="Chen X."/>
        </authorList>
    </citation>
    <scope>NUCLEOTIDE SEQUENCE [LARGE SCALE GENOMIC DNA]</scope>
    <source>
        <strain evidence="2">93-210</strain>
    </source>
</reference>
<dbReference type="EMBL" id="CM045871">
    <property type="protein sequence ID" value="KAI7951521.1"/>
    <property type="molecule type" value="Genomic_DNA"/>
</dbReference>
<sequence>MLENSAVKTKQTWEETKNIPNNKEIIIQEGPSASNPFSTEKAHQKPQKKGVKLNKPVKPVNLTNKDSLPEQNSLENTLHSANDLPSNILLNTSNHPQPNTANEESRTQPNLALPDQTAMPPPDVPAHSTPPAPGGSLPDTSTTASSTNNKSTTSRPVDPHVAAESQQPKPPDEPLNTSITSSLSSELPKTAKSSKIPTPQPNNHSVLDLVWFCSQSIPHPAPHNQNLHFERAVCSNQDHQFFESVWSLQYHILLNLAHFSSHWQTSYGTALISSTSLGFPPSLISTIHSHLNNSSQLWPKPHILSQLLFNTCSDLLNHLNLSYPIELRSLLPPLRSCQKTIAIPKYPEEMKMSLKLYREFSEDTNPDTQTLVVNRSHSADVSHQFHNRIIQVFMDYVIFQTHTLSNAPLTMAQRKKRLQRAQSSPRILGSRLAPVSECMSLMQAMPITSQTSTAQRTPEEPIWKNLSTYIRKLFKPAFDSPNKIVSIHKAPKHHELAEAITMNFLNHWEDKQPSSPFIIPHSSQQISDK</sequence>
<evidence type="ECO:0000313" key="2">
    <source>
        <dbReference type="Proteomes" id="UP001060170"/>
    </source>
</evidence>
<keyword evidence="2" id="KW-1185">Reference proteome</keyword>
<gene>
    <name evidence="1" type="ORF">MJO28_007205</name>
</gene>
<protein>
    <submittedName>
        <fullName evidence="1">Uncharacterized protein</fullName>
    </submittedName>
</protein>